<proteinExistence type="predicted"/>
<name>A0A9D3Z1U5_DREPO</name>
<dbReference type="EMBL" id="JAIWYP010000014">
    <property type="protein sequence ID" value="KAH3711518.1"/>
    <property type="molecule type" value="Genomic_DNA"/>
</dbReference>
<comment type="caution">
    <text evidence="1">The sequence shown here is derived from an EMBL/GenBank/DDBJ whole genome shotgun (WGS) entry which is preliminary data.</text>
</comment>
<gene>
    <name evidence="1" type="ORF">DPMN_071187</name>
</gene>
<accession>A0A9D3Z1U5</accession>
<protein>
    <submittedName>
        <fullName evidence="1">Uncharacterized protein</fullName>
    </submittedName>
</protein>
<organism evidence="1 2">
    <name type="scientific">Dreissena polymorpha</name>
    <name type="common">Zebra mussel</name>
    <name type="synonym">Mytilus polymorpha</name>
    <dbReference type="NCBI Taxonomy" id="45954"/>
    <lineage>
        <taxon>Eukaryota</taxon>
        <taxon>Metazoa</taxon>
        <taxon>Spiralia</taxon>
        <taxon>Lophotrochozoa</taxon>
        <taxon>Mollusca</taxon>
        <taxon>Bivalvia</taxon>
        <taxon>Autobranchia</taxon>
        <taxon>Heteroconchia</taxon>
        <taxon>Euheterodonta</taxon>
        <taxon>Imparidentia</taxon>
        <taxon>Neoheterodontei</taxon>
        <taxon>Myida</taxon>
        <taxon>Dreissenoidea</taxon>
        <taxon>Dreissenidae</taxon>
        <taxon>Dreissena</taxon>
    </lineage>
</organism>
<evidence type="ECO:0000313" key="2">
    <source>
        <dbReference type="Proteomes" id="UP000828390"/>
    </source>
</evidence>
<dbReference type="Proteomes" id="UP000828390">
    <property type="component" value="Unassembled WGS sequence"/>
</dbReference>
<keyword evidence="2" id="KW-1185">Reference proteome</keyword>
<dbReference type="AlphaFoldDB" id="A0A9D3Z1U5"/>
<dbReference type="PROSITE" id="PS51257">
    <property type="entry name" value="PROKAR_LIPOPROTEIN"/>
    <property type="match status" value="1"/>
</dbReference>
<sequence>MPLRCEPTCDKVYITNWDQHKLLTLAMNVSVLACFTDPELEYPSGVHVTPTGQVLVCG</sequence>
<evidence type="ECO:0000313" key="1">
    <source>
        <dbReference type="EMBL" id="KAH3711518.1"/>
    </source>
</evidence>
<reference evidence="1" key="2">
    <citation type="submission" date="2020-11" db="EMBL/GenBank/DDBJ databases">
        <authorList>
            <person name="McCartney M.A."/>
            <person name="Auch B."/>
            <person name="Kono T."/>
            <person name="Mallez S."/>
            <person name="Becker A."/>
            <person name="Gohl D.M."/>
            <person name="Silverstein K.A.T."/>
            <person name="Koren S."/>
            <person name="Bechman K.B."/>
            <person name="Herman A."/>
            <person name="Abrahante J.E."/>
            <person name="Garbe J."/>
        </authorList>
    </citation>
    <scope>NUCLEOTIDE SEQUENCE</scope>
    <source>
        <strain evidence="1">Duluth1</strain>
        <tissue evidence="1">Whole animal</tissue>
    </source>
</reference>
<reference evidence="1" key="1">
    <citation type="journal article" date="2019" name="bioRxiv">
        <title>The Genome of the Zebra Mussel, Dreissena polymorpha: A Resource for Invasive Species Research.</title>
        <authorList>
            <person name="McCartney M.A."/>
            <person name="Auch B."/>
            <person name="Kono T."/>
            <person name="Mallez S."/>
            <person name="Zhang Y."/>
            <person name="Obille A."/>
            <person name="Becker A."/>
            <person name="Abrahante J.E."/>
            <person name="Garbe J."/>
            <person name="Badalamenti J.P."/>
            <person name="Herman A."/>
            <person name="Mangelson H."/>
            <person name="Liachko I."/>
            <person name="Sullivan S."/>
            <person name="Sone E.D."/>
            <person name="Koren S."/>
            <person name="Silverstein K.A.T."/>
            <person name="Beckman K.B."/>
            <person name="Gohl D.M."/>
        </authorList>
    </citation>
    <scope>NUCLEOTIDE SEQUENCE</scope>
    <source>
        <strain evidence="1">Duluth1</strain>
        <tissue evidence="1">Whole animal</tissue>
    </source>
</reference>